<organism evidence="2 3">
    <name type="scientific">Stylonychia lemnae</name>
    <name type="common">Ciliate</name>
    <dbReference type="NCBI Taxonomy" id="5949"/>
    <lineage>
        <taxon>Eukaryota</taxon>
        <taxon>Sar</taxon>
        <taxon>Alveolata</taxon>
        <taxon>Ciliophora</taxon>
        <taxon>Intramacronucleata</taxon>
        <taxon>Spirotrichea</taxon>
        <taxon>Stichotrichia</taxon>
        <taxon>Sporadotrichida</taxon>
        <taxon>Oxytrichidae</taxon>
        <taxon>Stylonychinae</taxon>
        <taxon>Stylonychia</taxon>
    </lineage>
</organism>
<name>A0A077ZW30_STYLE</name>
<proteinExistence type="predicted"/>
<protein>
    <submittedName>
        <fullName evidence="2">Uncharacterized protein</fullName>
    </submittedName>
</protein>
<dbReference type="EMBL" id="CCKQ01003055">
    <property type="protein sequence ID" value="CDW74160.1"/>
    <property type="molecule type" value="Genomic_DNA"/>
</dbReference>
<reference evidence="2 3" key="1">
    <citation type="submission" date="2014-06" db="EMBL/GenBank/DDBJ databases">
        <authorList>
            <person name="Swart Estienne"/>
        </authorList>
    </citation>
    <scope>NUCLEOTIDE SEQUENCE [LARGE SCALE GENOMIC DNA]</scope>
    <source>
        <strain evidence="2 3">130c</strain>
    </source>
</reference>
<accession>A0A077ZW30</accession>
<feature type="region of interest" description="Disordered" evidence="1">
    <location>
        <begin position="1"/>
        <end position="29"/>
    </location>
</feature>
<keyword evidence="3" id="KW-1185">Reference proteome</keyword>
<dbReference type="InParanoid" id="A0A077ZW30"/>
<dbReference type="Proteomes" id="UP000039865">
    <property type="component" value="Unassembled WGS sequence"/>
</dbReference>
<sequence>MNKSYTSDFEEQKQNQNFSNRQDKDNTSIKEVIIMNKNKRNIDSLRDESEKSPLILQIDSNFKQSDFQTKLQLSTQNDHTSEQLQRSSMGNNKTWFNDSDQFKIKSQQTLNSMDKKDEFKSRYLCCC</sequence>
<evidence type="ECO:0000256" key="1">
    <source>
        <dbReference type="SAM" id="MobiDB-lite"/>
    </source>
</evidence>
<gene>
    <name evidence="2" type="primary">Contig11688.g12501</name>
    <name evidence="2" type="ORF">STYLEM_3154</name>
</gene>
<dbReference type="AlphaFoldDB" id="A0A077ZW30"/>
<evidence type="ECO:0000313" key="3">
    <source>
        <dbReference type="Proteomes" id="UP000039865"/>
    </source>
</evidence>
<feature type="region of interest" description="Disordered" evidence="1">
    <location>
        <begin position="76"/>
        <end position="97"/>
    </location>
</feature>
<evidence type="ECO:0000313" key="2">
    <source>
        <dbReference type="EMBL" id="CDW74160.1"/>
    </source>
</evidence>